<sequence length="65" mass="7128">MTERGSDKHSARLDDEMKHGARNLTRDGHSDHVEDGRETEPFPDSTDGPEVQEAIGLAAEPQDDA</sequence>
<evidence type="ECO:0000256" key="1">
    <source>
        <dbReference type="SAM" id="MobiDB-lite"/>
    </source>
</evidence>
<reference evidence="2 3" key="1">
    <citation type="submission" date="2020-11" db="EMBL/GenBank/DDBJ databases">
        <title>Arthrobacter antarcticus sp. nov., isolated from Antarctic Soil.</title>
        <authorList>
            <person name="Li J."/>
        </authorList>
    </citation>
    <scope>NUCLEOTIDE SEQUENCE [LARGE SCALE GENOMIC DNA]</scope>
    <source>
        <strain evidence="2 3">Z1-20</strain>
    </source>
</reference>
<comment type="caution">
    <text evidence="2">The sequence shown here is derived from an EMBL/GenBank/DDBJ whole genome shotgun (WGS) entry which is preliminary data.</text>
</comment>
<dbReference type="RefSeq" id="WP_196395311.1">
    <property type="nucleotide sequence ID" value="NZ_JADNYM010000003.1"/>
</dbReference>
<organism evidence="2 3">
    <name type="scientific">Arthrobacter terrae</name>
    <dbReference type="NCBI Taxonomy" id="2935737"/>
    <lineage>
        <taxon>Bacteria</taxon>
        <taxon>Bacillati</taxon>
        <taxon>Actinomycetota</taxon>
        <taxon>Actinomycetes</taxon>
        <taxon>Micrococcales</taxon>
        <taxon>Micrococcaceae</taxon>
        <taxon>Arthrobacter</taxon>
    </lineage>
</organism>
<dbReference type="EMBL" id="JADNYM010000003">
    <property type="protein sequence ID" value="MBG0738368.1"/>
    <property type="molecule type" value="Genomic_DNA"/>
</dbReference>
<keyword evidence="3" id="KW-1185">Reference proteome</keyword>
<proteinExistence type="predicted"/>
<gene>
    <name evidence="2" type="ORF">IV500_02840</name>
</gene>
<protein>
    <submittedName>
        <fullName evidence="2">Uncharacterized protein</fullName>
    </submittedName>
</protein>
<feature type="compositionally biased region" description="Basic and acidic residues" evidence="1">
    <location>
        <begin position="1"/>
        <end position="40"/>
    </location>
</feature>
<evidence type="ECO:0000313" key="2">
    <source>
        <dbReference type="EMBL" id="MBG0738368.1"/>
    </source>
</evidence>
<feature type="region of interest" description="Disordered" evidence="1">
    <location>
        <begin position="1"/>
        <end position="65"/>
    </location>
</feature>
<dbReference type="AlphaFoldDB" id="A0A931CRM2"/>
<accession>A0A931CRM2</accession>
<name>A0A931CRM2_9MICC</name>
<dbReference type="Proteomes" id="UP000655366">
    <property type="component" value="Unassembled WGS sequence"/>
</dbReference>
<evidence type="ECO:0000313" key="3">
    <source>
        <dbReference type="Proteomes" id="UP000655366"/>
    </source>
</evidence>